<evidence type="ECO:0000313" key="2">
    <source>
        <dbReference type="Proteomes" id="UP000248646"/>
    </source>
</evidence>
<evidence type="ECO:0000313" key="1">
    <source>
        <dbReference type="EMBL" id="PZX05950.1"/>
    </source>
</evidence>
<dbReference type="AlphaFoldDB" id="A0A2W7N7P0"/>
<accession>A0A2W7N7P0</accession>
<reference evidence="1 2" key="1">
    <citation type="submission" date="2018-06" db="EMBL/GenBank/DDBJ databases">
        <title>Genomic Encyclopedia of Type Strains, Phase IV (KMG-IV): sequencing the most valuable type-strain genomes for metagenomic binning, comparative biology and taxonomic classification.</title>
        <authorList>
            <person name="Goeker M."/>
        </authorList>
    </citation>
    <scope>NUCLEOTIDE SEQUENCE [LARGE SCALE GENOMIC DNA]</scope>
    <source>
        <strain evidence="1 2">DSM 5</strain>
    </source>
</reference>
<protein>
    <submittedName>
        <fullName evidence="1">Uncharacterized protein</fullName>
    </submittedName>
</protein>
<dbReference type="Proteomes" id="UP000248646">
    <property type="component" value="Unassembled WGS sequence"/>
</dbReference>
<comment type="caution">
    <text evidence="1">The sequence shown here is derived from an EMBL/GenBank/DDBJ whole genome shotgun (WGS) entry which is preliminary data.</text>
</comment>
<dbReference type="RefSeq" id="WP_211309993.1">
    <property type="nucleotide sequence ID" value="NZ_QKZI01000002.1"/>
</dbReference>
<sequence length="55" mass="6200">MVISTFNHIKGSKGSHWNRLMRGENANQICIVAIDAAKFMHSVNKDIEKSQLCQV</sequence>
<organism evidence="1 2">
    <name type="scientific">Psychrobacillus insolitus</name>
    <dbReference type="NCBI Taxonomy" id="1461"/>
    <lineage>
        <taxon>Bacteria</taxon>
        <taxon>Bacillati</taxon>
        <taxon>Bacillota</taxon>
        <taxon>Bacilli</taxon>
        <taxon>Bacillales</taxon>
        <taxon>Bacillaceae</taxon>
        <taxon>Psychrobacillus</taxon>
    </lineage>
</organism>
<proteinExistence type="predicted"/>
<gene>
    <name evidence="1" type="ORF">C7437_102417</name>
</gene>
<dbReference type="EMBL" id="QKZI01000002">
    <property type="protein sequence ID" value="PZX05950.1"/>
    <property type="molecule type" value="Genomic_DNA"/>
</dbReference>
<name>A0A2W7N7P0_9BACI</name>
<keyword evidence="2" id="KW-1185">Reference proteome</keyword>